<dbReference type="AlphaFoldDB" id="A0AAE1AUQ7"/>
<dbReference type="Gene3D" id="3.80.10.10">
    <property type="entry name" value="Ribonuclease Inhibitor"/>
    <property type="match status" value="1"/>
</dbReference>
<organism evidence="3 4">
    <name type="scientific">Elysia crispata</name>
    <name type="common">lettuce slug</name>
    <dbReference type="NCBI Taxonomy" id="231223"/>
    <lineage>
        <taxon>Eukaryota</taxon>
        <taxon>Metazoa</taxon>
        <taxon>Spiralia</taxon>
        <taxon>Lophotrochozoa</taxon>
        <taxon>Mollusca</taxon>
        <taxon>Gastropoda</taxon>
        <taxon>Heterobranchia</taxon>
        <taxon>Euthyneura</taxon>
        <taxon>Panpulmonata</taxon>
        <taxon>Sacoglossa</taxon>
        <taxon>Placobranchoidea</taxon>
        <taxon>Plakobranchidae</taxon>
        <taxon>Elysia</taxon>
    </lineage>
</organism>
<dbReference type="SMART" id="SM00364">
    <property type="entry name" value="LRR_BAC"/>
    <property type="match status" value="7"/>
</dbReference>
<dbReference type="EMBL" id="JAWDGP010001131">
    <property type="protein sequence ID" value="KAK3794253.1"/>
    <property type="molecule type" value="Genomic_DNA"/>
</dbReference>
<evidence type="ECO:0000313" key="3">
    <source>
        <dbReference type="EMBL" id="KAK3794253.1"/>
    </source>
</evidence>
<proteinExistence type="predicted"/>
<dbReference type="PROSITE" id="PS51450">
    <property type="entry name" value="LRR"/>
    <property type="match status" value="3"/>
</dbReference>
<reference evidence="3" key="1">
    <citation type="journal article" date="2023" name="G3 (Bethesda)">
        <title>A reference genome for the long-term kleptoplast-retaining sea slug Elysia crispata morphotype clarki.</title>
        <authorList>
            <person name="Eastman K.E."/>
            <person name="Pendleton A.L."/>
            <person name="Shaikh M.A."/>
            <person name="Suttiyut T."/>
            <person name="Ogas R."/>
            <person name="Tomko P."/>
            <person name="Gavelis G."/>
            <person name="Widhalm J.R."/>
            <person name="Wisecaver J.H."/>
        </authorList>
    </citation>
    <scope>NUCLEOTIDE SEQUENCE</scope>
    <source>
        <strain evidence="3">ECLA1</strain>
    </source>
</reference>
<dbReference type="SUPFAM" id="SSF52058">
    <property type="entry name" value="L domain-like"/>
    <property type="match status" value="1"/>
</dbReference>
<dbReference type="Pfam" id="PF13855">
    <property type="entry name" value="LRR_8"/>
    <property type="match status" value="3"/>
</dbReference>
<dbReference type="PANTHER" id="PTHR45752:SF196">
    <property type="entry name" value="GH17740P"/>
    <property type="match status" value="1"/>
</dbReference>
<keyword evidence="1" id="KW-0433">Leucine-rich repeat</keyword>
<protein>
    <recommendedName>
        <fullName evidence="5">Leucine-rich repeat-containing protein 58</fullName>
    </recommendedName>
</protein>
<sequence length="360" mass="40011">MAAAYEDSSYSSSASSDSEYSREHLEDLSYGTLDTLPECTLQRSTVIHSLKLDNNEITSLPSSIGLFKKLIVLDISANKMSFISDEICQLPKLRTLIAKNNHLTTASFPKGLNSLKSLEVLNVSGNEIENFPPQFTELEKLQVLHMGSNCLKRLPSSIKLLSKLQVLYLGGNRLSEIPAEVGSLSELTSLVLCDNRLQSLPPTLISLHRLRSLSLHNNQLSTLPTEIVALNLVELSLRNNPLVNRFVHDLVYNPPSLLEMAGRVIKIEKVPYTEEDLPRCLFSYLDSAQRCVNPKCKGVYFSSRVEQVKFVDFCGKYRLPLLQYLCSPNCSTASPSVCSSADSDDEEGEAVTRLRRVLLG</sequence>
<name>A0AAE1AUQ7_9GAST</name>
<dbReference type="InterPro" id="IPR050715">
    <property type="entry name" value="LRR-SigEffector_domain"/>
</dbReference>
<evidence type="ECO:0000313" key="4">
    <source>
        <dbReference type="Proteomes" id="UP001283361"/>
    </source>
</evidence>
<dbReference type="InterPro" id="IPR001611">
    <property type="entry name" value="Leu-rich_rpt"/>
</dbReference>
<dbReference type="InterPro" id="IPR003591">
    <property type="entry name" value="Leu-rich_rpt_typical-subtyp"/>
</dbReference>
<dbReference type="SMART" id="SM00369">
    <property type="entry name" value="LRR_TYP"/>
    <property type="match status" value="6"/>
</dbReference>
<keyword evidence="4" id="KW-1185">Reference proteome</keyword>
<evidence type="ECO:0000256" key="1">
    <source>
        <dbReference type="ARBA" id="ARBA00022614"/>
    </source>
</evidence>
<dbReference type="Proteomes" id="UP001283361">
    <property type="component" value="Unassembled WGS sequence"/>
</dbReference>
<dbReference type="InterPro" id="IPR032675">
    <property type="entry name" value="LRR_dom_sf"/>
</dbReference>
<accession>A0AAE1AUQ7</accession>
<comment type="caution">
    <text evidence="3">The sequence shown here is derived from an EMBL/GenBank/DDBJ whole genome shotgun (WGS) entry which is preliminary data.</text>
</comment>
<keyword evidence="2" id="KW-0677">Repeat</keyword>
<evidence type="ECO:0008006" key="5">
    <source>
        <dbReference type="Google" id="ProtNLM"/>
    </source>
</evidence>
<evidence type="ECO:0000256" key="2">
    <source>
        <dbReference type="ARBA" id="ARBA00022737"/>
    </source>
</evidence>
<gene>
    <name evidence="3" type="ORF">RRG08_039034</name>
</gene>
<dbReference type="PANTHER" id="PTHR45752">
    <property type="entry name" value="LEUCINE-RICH REPEAT-CONTAINING"/>
    <property type="match status" value="1"/>
</dbReference>